<dbReference type="Proteomes" id="UP000036367">
    <property type="component" value="Unassembled WGS sequence"/>
</dbReference>
<reference evidence="2" key="1">
    <citation type="submission" date="2015-05" db="EMBL/GenBank/DDBJ databases">
        <title>Permanent draft genome of Rhodopirellula islandicus K833.</title>
        <authorList>
            <person name="Kizina J."/>
            <person name="Richter M."/>
            <person name="Glockner F.O."/>
            <person name="Harder J."/>
        </authorList>
    </citation>
    <scope>NUCLEOTIDE SEQUENCE [LARGE SCALE GENOMIC DNA]</scope>
    <source>
        <strain evidence="2">K833</strain>
    </source>
</reference>
<dbReference type="PATRIC" id="fig|595434.4.peg.3470"/>
<evidence type="ECO:0000313" key="3">
    <source>
        <dbReference type="Proteomes" id="UP000036367"/>
    </source>
</evidence>
<evidence type="ECO:0000313" key="2">
    <source>
        <dbReference type="EMBL" id="KLU04590.1"/>
    </source>
</evidence>
<name>A0A0J1BDG2_RHOIS</name>
<dbReference type="EMBL" id="LECT01000028">
    <property type="protein sequence ID" value="KLU04590.1"/>
    <property type="molecule type" value="Genomic_DNA"/>
</dbReference>
<dbReference type="AlphaFoldDB" id="A0A0J1BDG2"/>
<accession>A0A0J1BDG2</accession>
<comment type="caution">
    <text evidence="2">The sequence shown here is derived from an EMBL/GenBank/DDBJ whole genome shotgun (WGS) entry which is preliminary data.</text>
</comment>
<gene>
    <name evidence="2" type="ORF">RISK_003644</name>
</gene>
<proteinExistence type="predicted"/>
<organism evidence="2 3">
    <name type="scientific">Rhodopirellula islandica</name>
    <dbReference type="NCBI Taxonomy" id="595434"/>
    <lineage>
        <taxon>Bacteria</taxon>
        <taxon>Pseudomonadati</taxon>
        <taxon>Planctomycetota</taxon>
        <taxon>Planctomycetia</taxon>
        <taxon>Pirellulales</taxon>
        <taxon>Pirellulaceae</taxon>
        <taxon>Rhodopirellula</taxon>
    </lineage>
</organism>
<evidence type="ECO:0000256" key="1">
    <source>
        <dbReference type="SAM" id="MobiDB-lite"/>
    </source>
</evidence>
<keyword evidence="3" id="KW-1185">Reference proteome</keyword>
<protein>
    <submittedName>
        <fullName evidence="2">Uncharacterized protein</fullName>
    </submittedName>
</protein>
<sequence>MLIQPLRHEKVSVATSIEHQSHPTQWTNLHLPPLATKGPVGLEANAKQVGRNERA</sequence>
<feature type="region of interest" description="Disordered" evidence="1">
    <location>
        <begin position="26"/>
        <end position="55"/>
    </location>
</feature>